<feature type="compositionally biased region" description="Polar residues" evidence="2">
    <location>
        <begin position="298"/>
        <end position="311"/>
    </location>
</feature>
<accession>A0A9B0UBM3</accession>
<dbReference type="CTD" id="256329"/>
<protein>
    <submittedName>
        <fullName evidence="5">Uncharacterized protein C11orf35 homolog</fullName>
    </submittedName>
</protein>
<keyword evidence="1" id="KW-0175">Coiled coil</keyword>
<dbReference type="OrthoDB" id="9838108at2759"/>
<feature type="coiled-coil region" evidence="1">
    <location>
        <begin position="120"/>
        <end position="172"/>
    </location>
</feature>
<evidence type="ECO:0000256" key="1">
    <source>
        <dbReference type="SAM" id="Coils"/>
    </source>
</evidence>
<dbReference type="RefSeq" id="XP_006877070.1">
    <property type="nucleotide sequence ID" value="XM_006877008.1"/>
</dbReference>
<dbReference type="GO" id="GO:0005638">
    <property type="term" value="C:lamin filament"/>
    <property type="evidence" value="ECO:0007669"/>
    <property type="project" value="TreeGrafter"/>
</dbReference>
<feature type="region of interest" description="Disordered" evidence="2">
    <location>
        <begin position="403"/>
        <end position="424"/>
    </location>
</feature>
<dbReference type="PROSITE" id="PS51841">
    <property type="entry name" value="LTD"/>
    <property type="match status" value="1"/>
</dbReference>
<dbReference type="GO" id="GO:0030527">
    <property type="term" value="F:structural constituent of chromatin"/>
    <property type="evidence" value="ECO:0007669"/>
    <property type="project" value="TreeGrafter"/>
</dbReference>
<feature type="compositionally biased region" description="Polar residues" evidence="2">
    <location>
        <begin position="567"/>
        <end position="576"/>
    </location>
</feature>
<proteinExistence type="predicted"/>
<feature type="region of interest" description="Disordered" evidence="2">
    <location>
        <begin position="1"/>
        <end position="55"/>
    </location>
</feature>
<feature type="region of interest" description="Disordered" evidence="2">
    <location>
        <begin position="555"/>
        <end position="596"/>
    </location>
</feature>
<dbReference type="Gene3D" id="2.60.40.1260">
    <property type="entry name" value="Lamin Tail domain"/>
    <property type="match status" value="1"/>
</dbReference>
<evidence type="ECO:0000313" key="5">
    <source>
        <dbReference type="RefSeq" id="XP_006877070.1"/>
    </source>
</evidence>
<feature type="compositionally biased region" description="Basic residues" evidence="2">
    <location>
        <begin position="577"/>
        <end position="596"/>
    </location>
</feature>
<dbReference type="SUPFAM" id="SSF74853">
    <property type="entry name" value="Lamin A/C globular tail domain"/>
    <property type="match status" value="1"/>
</dbReference>
<dbReference type="PANTHER" id="PTHR19956:SF5">
    <property type="entry name" value="LAMIN TAIL DOMAIN-CONTAINING PROTEIN 2"/>
    <property type="match status" value="1"/>
</dbReference>
<feature type="domain" description="LTD" evidence="3">
    <location>
        <begin position="416"/>
        <end position="538"/>
    </location>
</feature>
<sequence length="723" mass="80631">MAPTSSQDTEEAEEEILLSPVNQEPVCGGLEPPTRSSLNPMASPGQQDTRPQAPQASFPIHLQAASESLDPHTLQLLWGQRELEIQALRWVVHGGRDARYNHILQEVAGFPAERSSWNQEKFLQNQVQKLTLELKEQQKQAQLEKEKLEQQLLQTIQTLQQLEAELETFQKSCLLQLACSSWLGRILRSQTGSVEVVTAETIMEPCDSSQTELVSISGEGFQLKDVDWNSVAQRYPNLLTEAALLEHKQPRPPPQLPKQPEHICGSASRLERVEGHTKSVEWSTLPLNSTSSEVINVNSRTSQLSTPSRVQKVTGHPPGESSHVSLQQTTAREKIGSSDTLCGPSGAVGTPCPPALPYVHRQAEPKREALSRLPRPSSRPILTDHSMWGLLCSDLLKTLSEEVKQPVPQPEARKDSRSSAQRSSRRLISSCLKIVAVNPREKFIRVLNQSLEQTADLGGLVLQQLEREFPVCLYRFPAGTLLAPQHHVTVWGEGFSNTKKHLPASLDGESTQFHLSRNRVTVLLNLDGEILSEFQTPRSRTPVSRVFSDNTDLSIDRVPLPEAPSDADTNVQQRQSRSLRKGRSPGLRAHRRKPRTRVFLPLLAPNKLLQPREEPKWPEDAKAPKPLPTIPEAGPGLHNSQARKEITVRVCRKDVDRSCPMVALSVQSTAESRYGFRFLSCPPITVDASRPRNPDEWKQIVPTQASLGSLCPYWLFPTIKGLF</sequence>
<dbReference type="AlphaFoldDB" id="A0A9B0UBM3"/>
<name>A0A9B0UBM3_CHRAS</name>
<feature type="compositionally biased region" description="Polar residues" evidence="2">
    <location>
        <begin position="34"/>
        <end position="55"/>
    </location>
</feature>
<dbReference type="InterPro" id="IPR052877">
    <property type="entry name" value="Lamin_tail_domain"/>
</dbReference>
<feature type="region of interest" description="Disordered" evidence="2">
    <location>
        <begin position="298"/>
        <end position="348"/>
    </location>
</feature>
<evidence type="ECO:0000259" key="3">
    <source>
        <dbReference type="PROSITE" id="PS51841"/>
    </source>
</evidence>
<evidence type="ECO:0000256" key="2">
    <source>
        <dbReference type="SAM" id="MobiDB-lite"/>
    </source>
</evidence>
<dbReference type="Proteomes" id="UP000504623">
    <property type="component" value="Unplaced"/>
</dbReference>
<dbReference type="PANTHER" id="PTHR19956">
    <property type="entry name" value="LAMIN TAIL DOMAIN-CONTAINING PROTEIN 2"/>
    <property type="match status" value="1"/>
</dbReference>
<organism evidence="4 5">
    <name type="scientific">Chrysochloris asiatica</name>
    <name type="common">Cape golden mole</name>
    <dbReference type="NCBI Taxonomy" id="185453"/>
    <lineage>
        <taxon>Eukaryota</taxon>
        <taxon>Metazoa</taxon>
        <taxon>Chordata</taxon>
        <taxon>Craniata</taxon>
        <taxon>Vertebrata</taxon>
        <taxon>Euteleostomi</taxon>
        <taxon>Mammalia</taxon>
        <taxon>Eutheria</taxon>
        <taxon>Afrotheria</taxon>
        <taxon>Chrysochloridae</taxon>
        <taxon>Chrysochlorinae</taxon>
        <taxon>Chrysochloris</taxon>
    </lineage>
</organism>
<evidence type="ECO:0000313" key="4">
    <source>
        <dbReference type="Proteomes" id="UP000504623"/>
    </source>
</evidence>
<keyword evidence="4" id="KW-1185">Reference proteome</keyword>
<feature type="region of interest" description="Disordered" evidence="2">
    <location>
        <begin position="609"/>
        <end position="638"/>
    </location>
</feature>
<feature type="compositionally biased region" description="Basic and acidic residues" evidence="2">
    <location>
        <begin position="610"/>
        <end position="623"/>
    </location>
</feature>
<reference evidence="5" key="1">
    <citation type="submission" date="2025-08" db="UniProtKB">
        <authorList>
            <consortium name="RefSeq"/>
        </authorList>
    </citation>
    <scope>IDENTIFICATION</scope>
    <source>
        <tissue evidence="5">Spleen</tissue>
    </source>
</reference>
<gene>
    <name evidence="5" type="primary">LOC102821793</name>
</gene>
<dbReference type="InterPro" id="IPR001322">
    <property type="entry name" value="Lamin_tail_dom"/>
</dbReference>
<dbReference type="GeneID" id="102821793"/>
<dbReference type="InterPro" id="IPR036415">
    <property type="entry name" value="Lamin_tail_dom_sf"/>
</dbReference>